<dbReference type="PANTHER" id="PTHR33744:SF1">
    <property type="entry name" value="DNA-BINDING TRANSCRIPTIONAL ACTIVATOR ADER"/>
    <property type="match status" value="1"/>
</dbReference>
<dbReference type="Gene3D" id="1.10.10.2840">
    <property type="entry name" value="PucR C-terminal helix-turn-helix domain"/>
    <property type="match status" value="1"/>
</dbReference>
<keyword evidence="4" id="KW-1185">Reference proteome</keyword>
<dbReference type="OrthoDB" id="143422at2"/>
<dbReference type="InterPro" id="IPR042070">
    <property type="entry name" value="PucR_C-HTH_sf"/>
</dbReference>
<dbReference type="SMART" id="SM00065">
    <property type="entry name" value="GAF"/>
    <property type="match status" value="1"/>
</dbReference>
<name>A0A6L3V7N1_9BACI</name>
<evidence type="ECO:0000259" key="2">
    <source>
        <dbReference type="SMART" id="SM00065"/>
    </source>
</evidence>
<dbReference type="InterPro" id="IPR025736">
    <property type="entry name" value="PucR_C-HTH_dom"/>
</dbReference>
<dbReference type="InterPro" id="IPR041522">
    <property type="entry name" value="CdaR_GGDEF"/>
</dbReference>
<gene>
    <name evidence="3" type="ORF">F7731_10220</name>
</gene>
<comment type="similarity">
    <text evidence="1">Belongs to the CdaR family.</text>
</comment>
<dbReference type="InterPro" id="IPR029016">
    <property type="entry name" value="GAF-like_dom_sf"/>
</dbReference>
<proteinExistence type="inferred from homology"/>
<feature type="domain" description="GAF" evidence="2">
    <location>
        <begin position="25"/>
        <end position="183"/>
    </location>
</feature>
<organism evidence="3 4">
    <name type="scientific">Cytobacillus depressus</name>
    <dbReference type="NCBI Taxonomy" id="1602942"/>
    <lineage>
        <taxon>Bacteria</taxon>
        <taxon>Bacillati</taxon>
        <taxon>Bacillota</taxon>
        <taxon>Bacilli</taxon>
        <taxon>Bacillales</taxon>
        <taxon>Bacillaceae</taxon>
        <taxon>Cytobacillus</taxon>
    </lineage>
</organism>
<protein>
    <submittedName>
        <fullName evidence="3">GAF domain-containing protein</fullName>
    </submittedName>
</protein>
<reference evidence="3 4" key="1">
    <citation type="journal article" date="2016" name="Antonie Van Leeuwenhoek">
        <title>Bacillus depressus sp. nov., isolated from soil of a sunflower field.</title>
        <authorList>
            <person name="Wei X."/>
            <person name="Xin D."/>
            <person name="Xin Y."/>
            <person name="Zhang H."/>
            <person name="Wang T."/>
            <person name="Zhang J."/>
        </authorList>
    </citation>
    <scope>NUCLEOTIDE SEQUENCE [LARGE SCALE GENOMIC DNA]</scope>
    <source>
        <strain evidence="3 4">BZ1</strain>
    </source>
</reference>
<dbReference type="AlphaFoldDB" id="A0A6L3V7N1"/>
<evidence type="ECO:0000313" key="3">
    <source>
        <dbReference type="EMBL" id="KAB2336720.1"/>
    </source>
</evidence>
<dbReference type="RefSeq" id="WP_151534675.1">
    <property type="nucleotide sequence ID" value="NZ_WBOS01000003.1"/>
</dbReference>
<dbReference type="PANTHER" id="PTHR33744">
    <property type="entry name" value="CARBOHYDRATE DIACID REGULATOR"/>
    <property type="match status" value="1"/>
</dbReference>
<dbReference type="Pfam" id="PF17853">
    <property type="entry name" value="GGDEF_2"/>
    <property type="match status" value="1"/>
</dbReference>
<dbReference type="InterPro" id="IPR051448">
    <property type="entry name" value="CdaR-like_regulators"/>
</dbReference>
<sequence length="610" mass="68625">MKETLTHRQLQSLIHVSNVLNSSLDIDTIIHSIMVQTVSVIDAANGGVLLLYDEKQGRLIPKTESNVNGEMISQVRLKPGESMSGKAFSAGKCLIFRNRAEVEKATADLSEENLHYMLEAIPNLPYSSIAAPIFLKGNCIGVITLDSFEPSLEFTLEDIHLLTAIAHQAAVAIEKAKLYHEQEEAVKQLEYLNDMISKQNHMLSRSVDIHKRLANLVLHGEGLDSIIAYLHEKTGHTVLLFDDLGEMISYAYSHHIDKEDLLLIRKKAQESMHSLKTVHTLIEADLRENPFLTILPIGAKPTLFGTLIIAAPEEIRDVDVAALEHACTVISLEMVKEQAIFDAQERINGEFIDVLLSGKMNNSILQKAKQMNFDPMADYLTLIIRMDELDQKHKRNSIIRHLVQLSNRLFVNNQLNGITVGGHDQIVLLLTFQQKVSNTYAFHQVKQLVSNFQQEIHLKNWGTTISIGIGRIHSTLLKATKSIEEASKCLQFLHSYGKKGEVISFKDLGVQRLLFQNSEEDLLDFLDDAIGPLIAYDQTRKGELLPSLFAYLEHNQNAKEAAEAIHVHTNTLTYRLKRIEEILSISLSDSQQFLNIHLAVSLYPFLKGKK</sequence>
<dbReference type="SUPFAM" id="SSF55781">
    <property type="entry name" value="GAF domain-like"/>
    <property type="match status" value="1"/>
</dbReference>
<comment type="caution">
    <text evidence="3">The sequence shown here is derived from an EMBL/GenBank/DDBJ whole genome shotgun (WGS) entry which is preliminary data.</text>
</comment>
<accession>A0A6L3V7N1</accession>
<dbReference type="Pfam" id="PF13185">
    <property type="entry name" value="GAF_2"/>
    <property type="match status" value="1"/>
</dbReference>
<dbReference type="InterPro" id="IPR003018">
    <property type="entry name" value="GAF"/>
</dbReference>
<dbReference type="Proteomes" id="UP000481030">
    <property type="component" value="Unassembled WGS sequence"/>
</dbReference>
<dbReference type="Pfam" id="PF13556">
    <property type="entry name" value="HTH_30"/>
    <property type="match status" value="1"/>
</dbReference>
<dbReference type="Gene3D" id="3.30.450.40">
    <property type="match status" value="2"/>
</dbReference>
<dbReference type="EMBL" id="WBOS01000003">
    <property type="protein sequence ID" value="KAB2336720.1"/>
    <property type="molecule type" value="Genomic_DNA"/>
</dbReference>
<evidence type="ECO:0000313" key="4">
    <source>
        <dbReference type="Proteomes" id="UP000481030"/>
    </source>
</evidence>
<evidence type="ECO:0000256" key="1">
    <source>
        <dbReference type="ARBA" id="ARBA00006754"/>
    </source>
</evidence>